<dbReference type="RefSeq" id="WP_252767196.1">
    <property type="nucleotide sequence ID" value="NZ_CP097119.1"/>
</dbReference>
<sequence length="241" mass="27755">MNNYLTLKMTFRNRRFLFFTMVTPILFYLLMHLINHNDAFAVSNSLLMVTCSVVMGIAGNSLVTFAKSFNYTKNFYLLQMETSPYTIKQWIFDDLLCQTMLNAVIAIVVIIFGMLLGDYGLSGKLLILFLLLLYLGIYLSLFGFLIGQWLDAQTLDATSFFLMFAVMFLLIPFHEFANGKFEQIITKIQQLFPPYYLYQVITAKFLGQTWMINVGWFVGISLLTGIPVIIGIYYLLKKETV</sequence>
<dbReference type="EMBL" id="CP097119">
    <property type="protein sequence ID" value="USS89647.1"/>
    <property type="molecule type" value="Genomic_DNA"/>
</dbReference>
<feature type="transmembrane region" description="Helical" evidence="1">
    <location>
        <begin position="90"/>
        <end position="113"/>
    </location>
</feature>
<evidence type="ECO:0000313" key="2">
    <source>
        <dbReference type="EMBL" id="USS89647.1"/>
    </source>
</evidence>
<feature type="transmembrane region" description="Helical" evidence="1">
    <location>
        <begin position="214"/>
        <end position="236"/>
    </location>
</feature>
<evidence type="ECO:0000256" key="1">
    <source>
        <dbReference type="SAM" id="Phobius"/>
    </source>
</evidence>
<gene>
    <name evidence="2" type="ORF">M3M40_02340</name>
</gene>
<keyword evidence="1" id="KW-1133">Transmembrane helix</keyword>
<dbReference type="AlphaFoldDB" id="A0A9Q9E3C8"/>
<keyword evidence="3" id="KW-1185">Reference proteome</keyword>
<evidence type="ECO:0000313" key="3">
    <source>
        <dbReference type="Proteomes" id="UP001055911"/>
    </source>
</evidence>
<feature type="transmembrane region" description="Helical" evidence="1">
    <location>
        <begin position="154"/>
        <end position="173"/>
    </location>
</feature>
<accession>A0A9Q9E3C8</accession>
<keyword evidence="1" id="KW-0472">Membrane</keyword>
<organism evidence="2 3">
    <name type="scientific">Fructilactobacillus cliffordii</name>
    <dbReference type="NCBI Taxonomy" id="2940299"/>
    <lineage>
        <taxon>Bacteria</taxon>
        <taxon>Bacillati</taxon>
        <taxon>Bacillota</taxon>
        <taxon>Bacilli</taxon>
        <taxon>Lactobacillales</taxon>
        <taxon>Lactobacillaceae</taxon>
        <taxon>Fructilactobacillus</taxon>
    </lineage>
</organism>
<feature type="transmembrane region" description="Helical" evidence="1">
    <location>
        <begin position="16"/>
        <end position="34"/>
    </location>
</feature>
<protein>
    <submittedName>
        <fullName evidence="2">Multidrug ABC transporter permease</fullName>
    </submittedName>
</protein>
<reference evidence="2" key="1">
    <citation type="submission" date="2022-05" db="EMBL/GenBank/DDBJ databases">
        <authorList>
            <person name="Oliphant S.A."/>
            <person name="Watson-Haigh N.S."/>
            <person name="Sumby K.M."/>
            <person name="Gardner J.M."/>
            <person name="Jiranek V."/>
        </authorList>
    </citation>
    <scope>NUCLEOTIDE SEQUENCE</scope>
    <source>
        <strain evidence="2">KI4_B1</strain>
    </source>
</reference>
<feature type="transmembrane region" description="Helical" evidence="1">
    <location>
        <begin position="125"/>
        <end position="147"/>
    </location>
</feature>
<keyword evidence="1" id="KW-0812">Transmembrane</keyword>
<name>A0A9Q9E3C8_9LACO</name>
<proteinExistence type="predicted"/>
<feature type="transmembrane region" description="Helical" evidence="1">
    <location>
        <begin position="46"/>
        <end position="69"/>
    </location>
</feature>
<dbReference type="Proteomes" id="UP001055911">
    <property type="component" value="Chromosome"/>
</dbReference>